<evidence type="ECO:0000256" key="5">
    <source>
        <dbReference type="SAM" id="MobiDB-lite"/>
    </source>
</evidence>
<dbReference type="GO" id="GO:0016020">
    <property type="term" value="C:membrane"/>
    <property type="evidence" value="ECO:0007669"/>
    <property type="project" value="UniProtKB-SubCell"/>
</dbReference>
<keyword evidence="8" id="KW-1185">Reference proteome</keyword>
<evidence type="ECO:0000256" key="1">
    <source>
        <dbReference type="ARBA" id="ARBA00004141"/>
    </source>
</evidence>
<keyword evidence="4 6" id="KW-0472">Membrane</keyword>
<feature type="transmembrane region" description="Helical" evidence="6">
    <location>
        <begin position="169"/>
        <end position="186"/>
    </location>
</feature>
<dbReference type="AlphaFoldDB" id="A0A8T0E0G3"/>
<sequence>MPPVASSLTITGVIWACLSMISAILSATGFYMPYWMKGTLSDGTDVSFASFRRCNYPRLTAEGKLEMIHECGRYTSFLDIPSTSWQVTTITVGLGAAVSLLVAFTALSACCLADVITKTTARILGLIQLIAALLIATGCCIYPNGWSSREIRDVCGPDSEAYRLGTCQISWSLYLLCTAVGILLLMRDFIPESLSCETELFSHLTPPTHVHLPEPAAGPFSVPPPSPAPSSPAELRDANPAPG</sequence>
<dbReference type="Proteomes" id="UP000807504">
    <property type="component" value="Unassembled WGS sequence"/>
</dbReference>
<feature type="transmembrane region" description="Helical" evidence="6">
    <location>
        <begin position="123"/>
        <end position="144"/>
    </location>
</feature>
<dbReference type="Pfam" id="PF10242">
    <property type="entry name" value="L_HMGIC_fpl"/>
    <property type="match status" value="1"/>
</dbReference>
<dbReference type="PANTHER" id="PTHR12489:SF16">
    <property type="entry name" value="LHFPL TETRASPAN SUBFAMILY MEMBER 6 PROTEIN-RELATED"/>
    <property type="match status" value="1"/>
</dbReference>
<keyword evidence="3 6" id="KW-1133">Transmembrane helix</keyword>
<feature type="compositionally biased region" description="Pro residues" evidence="5">
    <location>
        <begin position="221"/>
        <end position="230"/>
    </location>
</feature>
<accession>A0A8T0E0G3</accession>
<feature type="transmembrane region" description="Helical" evidence="6">
    <location>
        <begin position="12"/>
        <end position="32"/>
    </location>
</feature>
<evidence type="ECO:0000256" key="4">
    <source>
        <dbReference type="ARBA" id="ARBA00023136"/>
    </source>
</evidence>
<dbReference type="Gene3D" id="1.20.140.150">
    <property type="match status" value="1"/>
</dbReference>
<evidence type="ECO:0000256" key="3">
    <source>
        <dbReference type="ARBA" id="ARBA00022989"/>
    </source>
</evidence>
<comment type="caution">
    <text evidence="7">The sequence shown here is derived from an EMBL/GenBank/DDBJ whole genome shotgun (WGS) entry which is preliminary data.</text>
</comment>
<dbReference type="EMBL" id="JABXBU010002231">
    <property type="protein sequence ID" value="KAF8763933.1"/>
    <property type="molecule type" value="Genomic_DNA"/>
</dbReference>
<feature type="transmembrane region" description="Helical" evidence="6">
    <location>
        <begin position="90"/>
        <end position="116"/>
    </location>
</feature>
<evidence type="ECO:0000256" key="6">
    <source>
        <dbReference type="SAM" id="Phobius"/>
    </source>
</evidence>
<evidence type="ECO:0000313" key="7">
    <source>
        <dbReference type="EMBL" id="KAF8763933.1"/>
    </source>
</evidence>
<proteinExistence type="predicted"/>
<feature type="region of interest" description="Disordered" evidence="5">
    <location>
        <begin position="213"/>
        <end position="243"/>
    </location>
</feature>
<reference evidence="7" key="1">
    <citation type="journal article" date="2020" name="bioRxiv">
        <title>Chromosome-level reference genome of the European wasp spider Argiope bruennichi: a resource for studies on range expansion and evolutionary adaptation.</title>
        <authorList>
            <person name="Sheffer M.M."/>
            <person name="Hoppe A."/>
            <person name="Krehenwinkel H."/>
            <person name="Uhl G."/>
            <person name="Kuss A.W."/>
            <person name="Jensen L."/>
            <person name="Jensen C."/>
            <person name="Gillespie R.G."/>
            <person name="Hoff K.J."/>
            <person name="Prost S."/>
        </authorList>
    </citation>
    <scope>NUCLEOTIDE SEQUENCE</scope>
</reference>
<dbReference type="InterPro" id="IPR019372">
    <property type="entry name" value="LHFPL"/>
</dbReference>
<gene>
    <name evidence="7" type="ORF">HNY73_022061</name>
</gene>
<dbReference type="PANTHER" id="PTHR12489">
    <property type="entry name" value="LIPOMA HMGIC FUSION PARTNER-LIKE PROTEIN"/>
    <property type="match status" value="1"/>
</dbReference>
<keyword evidence="2 6" id="KW-0812">Transmembrane</keyword>
<evidence type="ECO:0000313" key="8">
    <source>
        <dbReference type="Proteomes" id="UP000807504"/>
    </source>
</evidence>
<name>A0A8T0E0G3_ARGBR</name>
<comment type="subcellular location">
    <subcellularLocation>
        <location evidence="1">Membrane</location>
        <topology evidence="1">Multi-pass membrane protein</topology>
    </subcellularLocation>
</comment>
<reference evidence="7" key="2">
    <citation type="submission" date="2020-06" db="EMBL/GenBank/DDBJ databases">
        <authorList>
            <person name="Sheffer M."/>
        </authorList>
    </citation>
    <scope>NUCLEOTIDE SEQUENCE</scope>
</reference>
<protein>
    <submittedName>
        <fullName evidence="7">LHFPL tetraspan subfamily member 6 protein like</fullName>
    </submittedName>
</protein>
<evidence type="ECO:0000256" key="2">
    <source>
        <dbReference type="ARBA" id="ARBA00022692"/>
    </source>
</evidence>
<organism evidence="7 8">
    <name type="scientific">Argiope bruennichi</name>
    <name type="common">Wasp spider</name>
    <name type="synonym">Aranea bruennichi</name>
    <dbReference type="NCBI Taxonomy" id="94029"/>
    <lineage>
        <taxon>Eukaryota</taxon>
        <taxon>Metazoa</taxon>
        <taxon>Ecdysozoa</taxon>
        <taxon>Arthropoda</taxon>
        <taxon>Chelicerata</taxon>
        <taxon>Arachnida</taxon>
        <taxon>Araneae</taxon>
        <taxon>Araneomorphae</taxon>
        <taxon>Entelegynae</taxon>
        <taxon>Araneoidea</taxon>
        <taxon>Araneidae</taxon>
        <taxon>Argiope</taxon>
    </lineage>
</organism>